<dbReference type="Proteomes" id="UP000003835">
    <property type="component" value="Unassembled WGS sequence"/>
</dbReference>
<protein>
    <submittedName>
        <fullName evidence="1">Uncharacterized protein</fullName>
    </submittedName>
</protein>
<dbReference type="EMBL" id="DS989846">
    <property type="protein sequence ID" value="EDX76366.1"/>
    <property type="molecule type" value="Genomic_DNA"/>
</dbReference>
<proteinExistence type="predicted"/>
<keyword evidence="2" id="KW-1185">Reference proteome</keyword>
<evidence type="ECO:0000313" key="1">
    <source>
        <dbReference type="EMBL" id="EDX76366.1"/>
    </source>
</evidence>
<gene>
    <name evidence="1" type="ORF">MC7420_4622</name>
</gene>
<organism evidence="1 2">
    <name type="scientific">Coleofasciculus chthonoplastes PCC 7420</name>
    <dbReference type="NCBI Taxonomy" id="118168"/>
    <lineage>
        <taxon>Bacteria</taxon>
        <taxon>Bacillati</taxon>
        <taxon>Cyanobacteriota</taxon>
        <taxon>Cyanophyceae</taxon>
        <taxon>Coleofasciculales</taxon>
        <taxon>Coleofasciculaceae</taxon>
        <taxon>Coleofasciculus</taxon>
    </lineage>
</organism>
<name>B4VNL2_9CYAN</name>
<evidence type="ECO:0000313" key="2">
    <source>
        <dbReference type="Proteomes" id="UP000003835"/>
    </source>
</evidence>
<dbReference type="HOGENOM" id="CLU_1882199_0_0_3"/>
<sequence length="135" mass="15712">MRLSIWNSYTPDTSLLLYPASSDFFQNSFSPYSRRRCLRPPCSIDPIRPIPRPGFLATFPSGELVFTSLNDNGNLNQGNEAEDKEANITDIMIPMSLYLPHLVEPTRFLSSKSHNTYFQHYLLYQFWRKHLVHLT</sequence>
<reference evidence="1 2" key="1">
    <citation type="submission" date="2008-07" db="EMBL/GenBank/DDBJ databases">
        <authorList>
            <person name="Tandeau de Marsac N."/>
            <person name="Ferriera S."/>
            <person name="Johnson J."/>
            <person name="Kravitz S."/>
            <person name="Beeson K."/>
            <person name="Sutton G."/>
            <person name="Rogers Y.-H."/>
            <person name="Friedman R."/>
            <person name="Frazier M."/>
            <person name="Venter J.C."/>
        </authorList>
    </citation>
    <scope>NUCLEOTIDE SEQUENCE [LARGE SCALE GENOMIC DNA]</scope>
    <source>
        <strain evidence="1 2">PCC 7420</strain>
    </source>
</reference>
<accession>B4VNL2</accession>
<dbReference type="RefSeq" id="WP_006100100.1">
    <property type="nucleotide sequence ID" value="NZ_DS989846.1"/>
</dbReference>
<dbReference type="AlphaFoldDB" id="B4VNL2"/>